<feature type="transmembrane region" description="Helical" evidence="1">
    <location>
        <begin position="63"/>
        <end position="82"/>
    </location>
</feature>
<dbReference type="Proteomes" id="UP000239735">
    <property type="component" value="Unassembled WGS sequence"/>
</dbReference>
<feature type="transmembrane region" description="Helical" evidence="1">
    <location>
        <begin position="131"/>
        <end position="151"/>
    </location>
</feature>
<dbReference type="AlphaFoldDB" id="A0A2N9L4Z3"/>
<sequence length="248" mass="28192">MASLTQSALARPTHTFTGRGGFVDKYFYFTMSLLIAGIVVWGFHNTVNPNLFHASPPRPLLLWFHGAAFSCWVLFYIFQSTLVRTRNVKVHRFFGWFGAALAATMVVLGFVIAVVMARFDWFTLHEPGTDVFLSVPWGDMVEFAPCVALAILWRKKPELHRRLLFIGTCVLLDAAFGRNDYLFDHNLFYFCVDAVILLGVARDLLVNRSVNVVYRVALPALIVCQTVQIYLFRVAPAWWHTLTSRIVA</sequence>
<name>A0A2N9L4Z3_9BACT</name>
<accession>A0A2N9L4Z3</accession>
<keyword evidence="1" id="KW-1133">Transmembrane helix</keyword>
<evidence type="ECO:0000313" key="2">
    <source>
        <dbReference type="EMBL" id="SPE18213.1"/>
    </source>
</evidence>
<gene>
    <name evidence="2" type="ORF">SBA5_140080</name>
</gene>
<keyword evidence="1" id="KW-0472">Membrane</keyword>
<organism evidence="2 3">
    <name type="scientific">Candidatus Sulfuritelmatomonas gaucii</name>
    <dbReference type="NCBI Taxonomy" id="2043161"/>
    <lineage>
        <taxon>Bacteria</taxon>
        <taxon>Pseudomonadati</taxon>
        <taxon>Acidobacteriota</taxon>
        <taxon>Terriglobia</taxon>
        <taxon>Terriglobales</taxon>
        <taxon>Acidobacteriaceae</taxon>
        <taxon>Candidatus Sulfuritelmatomonas</taxon>
    </lineage>
</organism>
<protein>
    <submittedName>
        <fullName evidence="2">Uncharacterized protein</fullName>
    </submittedName>
</protein>
<feature type="transmembrane region" description="Helical" evidence="1">
    <location>
        <begin position="94"/>
        <end position="119"/>
    </location>
</feature>
<evidence type="ECO:0000313" key="3">
    <source>
        <dbReference type="Proteomes" id="UP000239735"/>
    </source>
</evidence>
<dbReference type="EMBL" id="OKRB01000046">
    <property type="protein sequence ID" value="SPE18213.1"/>
    <property type="molecule type" value="Genomic_DNA"/>
</dbReference>
<reference evidence="3" key="1">
    <citation type="submission" date="2018-02" db="EMBL/GenBank/DDBJ databases">
        <authorList>
            <person name="Hausmann B."/>
        </authorList>
    </citation>
    <scope>NUCLEOTIDE SEQUENCE [LARGE SCALE GENOMIC DNA]</scope>
    <source>
        <strain evidence="3">Peat soil MAG SbA5</strain>
    </source>
</reference>
<proteinExistence type="predicted"/>
<evidence type="ECO:0000256" key="1">
    <source>
        <dbReference type="SAM" id="Phobius"/>
    </source>
</evidence>
<dbReference type="OrthoDB" id="648493at2"/>
<feature type="transmembrane region" description="Helical" evidence="1">
    <location>
        <begin position="212"/>
        <end position="232"/>
    </location>
</feature>
<feature type="transmembrane region" description="Helical" evidence="1">
    <location>
        <begin position="26"/>
        <end position="43"/>
    </location>
</feature>
<keyword evidence="1" id="KW-0812">Transmembrane</keyword>